<evidence type="ECO:0000259" key="19">
    <source>
        <dbReference type="Pfam" id="PF04324"/>
    </source>
</evidence>
<dbReference type="Gene3D" id="3.50.50.60">
    <property type="entry name" value="FAD/NAD(P)-binding domain"/>
    <property type="match status" value="2"/>
</dbReference>
<dbReference type="GO" id="GO:0050660">
    <property type="term" value="F:flavin adenine dinucleotide binding"/>
    <property type="evidence" value="ECO:0007669"/>
    <property type="project" value="UniProtKB-UniRule"/>
</dbReference>
<evidence type="ECO:0000256" key="14">
    <source>
        <dbReference type="ARBA" id="ARBA00034078"/>
    </source>
</evidence>
<dbReference type="Pfam" id="PF18267">
    <property type="entry name" value="Rubredoxin_C"/>
    <property type="match status" value="1"/>
</dbReference>
<dbReference type="CDD" id="cd19944">
    <property type="entry name" value="NirB_Fer2_BFD-like_2"/>
    <property type="match status" value="1"/>
</dbReference>
<keyword evidence="4 16" id="KW-0004">4Fe-4S</keyword>
<evidence type="ECO:0000313" key="23">
    <source>
        <dbReference type="Proteomes" id="UP000029567"/>
    </source>
</evidence>
<keyword evidence="8 16" id="KW-0479">Metal-binding</keyword>
<dbReference type="SUPFAM" id="SSF55124">
    <property type="entry name" value="Nitrite/Sulfite reductase N-terminal domain-like"/>
    <property type="match status" value="1"/>
</dbReference>
<dbReference type="PANTHER" id="PTHR43809">
    <property type="entry name" value="NITRITE REDUCTASE (NADH) LARGE SUBUNIT"/>
    <property type="match status" value="1"/>
</dbReference>
<evidence type="ECO:0000256" key="8">
    <source>
        <dbReference type="ARBA" id="ARBA00022723"/>
    </source>
</evidence>
<evidence type="ECO:0000256" key="10">
    <source>
        <dbReference type="ARBA" id="ARBA00023002"/>
    </source>
</evidence>
<feature type="domain" description="FAD/NAD(P)-binding" evidence="20">
    <location>
        <begin position="5"/>
        <end position="289"/>
    </location>
</feature>
<evidence type="ECO:0000259" key="17">
    <source>
        <dbReference type="Pfam" id="PF01077"/>
    </source>
</evidence>
<dbReference type="PROSITE" id="PS00365">
    <property type="entry name" value="NIR_SIR"/>
    <property type="match status" value="1"/>
</dbReference>
<comment type="cofactor">
    <cofactor evidence="14">
        <name>[2Fe-2S] cluster</name>
        <dbReference type="ChEBI" id="CHEBI:190135"/>
    </cofactor>
</comment>
<dbReference type="Pfam" id="PF04324">
    <property type="entry name" value="Fer2_BFD"/>
    <property type="match status" value="2"/>
</dbReference>
<feature type="domain" description="BFD-like [2Fe-2S]-binding" evidence="19">
    <location>
        <begin position="492"/>
        <end position="541"/>
    </location>
</feature>
<evidence type="ECO:0000256" key="7">
    <source>
        <dbReference type="ARBA" id="ARBA00022714"/>
    </source>
</evidence>
<dbReference type="PANTHER" id="PTHR43809:SF1">
    <property type="entry name" value="NITRITE REDUCTASE (NADH) LARGE SUBUNIT"/>
    <property type="match status" value="1"/>
</dbReference>
<dbReference type="Pfam" id="PF07992">
    <property type="entry name" value="Pyr_redox_2"/>
    <property type="match status" value="1"/>
</dbReference>
<feature type="domain" description="NADH-rubredoxin oxidoreductase C-terminal" evidence="21">
    <location>
        <begin position="324"/>
        <end position="391"/>
    </location>
</feature>
<feature type="domain" description="Nitrite/sulphite reductase 4Fe-4S" evidence="17">
    <location>
        <begin position="637"/>
        <end position="771"/>
    </location>
</feature>
<evidence type="ECO:0000256" key="4">
    <source>
        <dbReference type="ARBA" id="ARBA00022485"/>
    </source>
</evidence>
<gene>
    <name evidence="22" type="ORF">P245_18325</name>
</gene>
<dbReference type="InterPro" id="IPR017121">
    <property type="entry name" value="Nitrite_Rdtase_lsu"/>
</dbReference>
<dbReference type="GO" id="GO:0042128">
    <property type="term" value="P:nitrate assimilation"/>
    <property type="evidence" value="ECO:0007669"/>
    <property type="project" value="UniProtKB-UniRule"/>
</dbReference>
<keyword evidence="9 15" id="KW-0274">FAD</keyword>
<keyword evidence="13 15" id="KW-0534">Nitrate assimilation</keyword>
<evidence type="ECO:0000256" key="2">
    <source>
        <dbReference type="ARBA" id="ARBA00005096"/>
    </source>
</evidence>
<dbReference type="PRINTS" id="PR00411">
    <property type="entry name" value="PNDRDTASEI"/>
</dbReference>
<comment type="cofactor">
    <cofactor evidence="16">
        <name>siroheme</name>
        <dbReference type="ChEBI" id="CHEBI:60052"/>
    </cofactor>
    <text evidence="16">Binds 1 siroheme per subunit.</text>
</comment>
<evidence type="ECO:0000313" key="22">
    <source>
        <dbReference type="EMBL" id="KGG87856.1"/>
    </source>
</evidence>
<dbReference type="Proteomes" id="UP000029567">
    <property type="component" value="Unassembled WGS sequence"/>
</dbReference>
<dbReference type="FunFam" id="3.50.50.60:FF:000033">
    <property type="entry name" value="Nitrite reductase [NAD(P)H], large subunit"/>
    <property type="match status" value="1"/>
</dbReference>
<feature type="binding site" description="axial binding residue" evidence="16">
    <location>
        <position position="690"/>
    </location>
    <ligand>
        <name>siroheme</name>
        <dbReference type="ChEBI" id="CHEBI:60052"/>
    </ligand>
    <ligandPart>
        <name>Fe</name>
        <dbReference type="ChEBI" id="CHEBI:18248"/>
    </ligandPart>
</feature>
<feature type="binding site" evidence="16">
    <location>
        <position position="646"/>
    </location>
    <ligand>
        <name>[4Fe-4S] cluster</name>
        <dbReference type="ChEBI" id="CHEBI:49883"/>
    </ligand>
</feature>
<dbReference type="Gene3D" id="3.30.413.10">
    <property type="entry name" value="Sulfite Reductase Hemoprotein, domain 1"/>
    <property type="match status" value="1"/>
</dbReference>
<evidence type="ECO:0000256" key="3">
    <source>
        <dbReference type="ARBA" id="ARBA00010429"/>
    </source>
</evidence>
<keyword evidence="7" id="KW-0001">2Fe-2S</keyword>
<dbReference type="InterPro" id="IPR006067">
    <property type="entry name" value="NO2/SO3_Rdtase_4Fe4S_dom"/>
</dbReference>
<keyword evidence="11 16" id="KW-0408">Iron</keyword>
<evidence type="ECO:0000259" key="20">
    <source>
        <dbReference type="Pfam" id="PF07992"/>
    </source>
</evidence>
<comment type="caution">
    <text evidence="22">The sequence shown here is derived from an EMBL/GenBank/DDBJ whole genome shotgun (WGS) entry which is preliminary data.</text>
</comment>
<dbReference type="InterPro" id="IPR007419">
    <property type="entry name" value="BFD-like_2Fe2S-bd_dom"/>
</dbReference>
<organism evidence="22 23">
    <name type="scientific">Comamonas thiooxydans</name>
    <dbReference type="NCBI Taxonomy" id="363952"/>
    <lineage>
        <taxon>Bacteria</taxon>
        <taxon>Pseudomonadati</taxon>
        <taxon>Pseudomonadota</taxon>
        <taxon>Betaproteobacteria</taxon>
        <taxon>Burkholderiales</taxon>
        <taxon>Comamonadaceae</taxon>
        <taxon>Comamonas</taxon>
    </lineage>
</organism>
<feature type="domain" description="BFD-like [2Fe-2S]-binding" evidence="19">
    <location>
        <begin position="428"/>
        <end position="475"/>
    </location>
</feature>
<dbReference type="Pfam" id="PF03460">
    <property type="entry name" value="NIR_SIR_ferr"/>
    <property type="match status" value="1"/>
</dbReference>
<dbReference type="PRINTS" id="PR00368">
    <property type="entry name" value="FADPNR"/>
</dbReference>
<evidence type="ECO:0000256" key="9">
    <source>
        <dbReference type="ARBA" id="ARBA00022827"/>
    </source>
</evidence>
<evidence type="ECO:0000256" key="1">
    <source>
        <dbReference type="ARBA" id="ARBA00001974"/>
    </source>
</evidence>
<name>A0A0E3BGS7_9BURK</name>
<dbReference type="GO" id="GO:0051539">
    <property type="term" value="F:4 iron, 4 sulfur cluster binding"/>
    <property type="evidence" value="ECO:0007669"/>
    <property type="project" value="UniProtKB-KW"/>
</dbReference>
<evidence type="ECO:0000256" key="15">
    <source>
        <dbReference type="PIRNR" id="PIRNR037149"/>
    </source>
</evidence>
<feature type="binding site" evidence="16">
    <location>
        <position position="686"/>
    </location>
    <ligand>
        <name>[4Fe-4S] cluster</name>
        <dbReference type="ChEBI" id="CHEBI:49883"/>
    </ligand>
</feature>
<feature type="domain" description="Nitrite/Sulfite reductase ferredoxin-like" evidence="18">
    <location>
        <begin position="567"/>
        <end position="628"/>
    </location>
</feature>
<dbReference type="InterPro" id="IPR036188">
    <property type="entry name" value="FAD/NAD-bd_sf"/>
</dbReference>
<dbReference type="InterPro" id="IPR023753">
    <property type="entry name" value="FAD/NAD-binding_dom"/>
</dbReference>
<dbReference type="Gene3D" id="3.30.390.30">
    <property type="match status" value="1"/>
</dbReference>
<dbReference type="NCBIfam" id="TIGR02374">
    <property type="entry name" value="nitri_red_nirB"/>
    <property type="match status" value="1"/>
</dbReference>
<dbReference type="GO" id="GO:0020037">
    <property type="term" value="F:heme binding"/>
    <property type="evidence" value="ECO:0007669"/>
    <property type="project" value="InterPro"/>
</dbReference>
<dbReference type="CDD" id="cd19943">
    <property type="entry name" value="NirB_Fer2_BFD-like_1"/>
    <property type="match status" value="1"/>
</dbReference>
<dbReference type="GO" id="GO:0051537">
    <property type="term" value="F:2 iron, 2 sulfur cluster binding"/>
    <property type="evidence" value="ECO:0007669"/>
    <property type="project" value="UniProtKB-KW"/>
</dbReference>
<dbReference type="InterPro" id="IPR052034">
    <property type="entry name" value="NasD-like"/>
</dbReference>
<dbReference type="PIRSF" id="PIRSF037149">
    <property type="entry name" value="NirB"/>
    <property type="match status" value="1"/>
</dbReference>
<dbReference type="EMBL" id="AWTN01000105">
    <property type="protein sequence ID" value="KGG87856.1"/>
    <property type="molecule type" value="Genomic_DNA"/>
</dbReference>
<keyword evidence="6 15" id="KW-0285">Flavoprotein</keyword>
<sequence length="820" mass="89877">MKKSKLVMIGNGMAGVRALEELLAIAPDLYDITVFGAEPHPNYNRILLSPVLAGEQTLGDIVLNDWSWYQDHHILLHAGYTVTAVDRARRMVHAVNALGETASAEYDRLIMATGSKPFILPIPGKDLEGVLAYRDIADTEAMIEAAKTLKHAVVIGGGLLGLEAANGLMKRGMQVTVVHVGDWLMERQLDDQAGRMLQKSLAERGMQFCMQAQTQELLGDADGRVRAVRFKDGSEIPAELVVMAVGIRPSTELAESMHLHVNRGIVVSDTLQTVTDPRIYAVGECAAHRGIAYGLVAPLFEQGKVLANHLAEFGIGRYLGSLTSTKLKVTGIDLFSAGDFQGGGDTEEILMSDPYAGVYKKLVIKDDKLVGACLYGDTVDGSWYFKLLREGRSVADIRDKLMFGESNLGDTGHQGQSKAAAMADGDEVCGCNGVTKGAICKAIKDKGLFTLDDVRKHTKASASCGSCTGLVEQIIMFTAGGDYSAAPKTKAMCGCTDHGHQAVRDAIAEHKLLSTDAVFRFMEWRTPNGCASCRPAVNYYLVSTWPKEARDDPQSRFINERSHANIQKDGTYSVIPRMWGGETTASELRRIADVVDKYQIPTVKVTGGQRIDLLGVKKEDLQAVWNDIGMPCGHAYAKALRTVKTCVGSEWCRMGTQDSTQMGKDLERAMWRMYAPHKVKFAVSGCPRNCAESGIKDVGIIGVDSGWEMYVGGNGGIKTEVAHFFTKLKTAEDVMEYTGAFMQLYRLEGWYLERTVHYINRVGLDYVKRRILDDAEGRRALWEQLQFALDGEPDPWFETDKASVDTRQFQALPADVSVVA</sequence>
<dbReference type="UniPathway" id="UPA00653"/>
<dbReference type="Gene3D" id="1.10.10.1100">
    <property type="entry name" value="BFD-like [2Fe-2S]-binding domain"/>
    <property type="match status" value="1"/>
</dbReference>
<dbReference type="PRINTS" id="PR00397">
    <property type="entry name" value="SIROHAEM"/>
</dbReference>
<comment type="pathway">
    <text evidence="2">Nitrogen metabolism; nitrate reduction (assimilation).</text>
</comment>
<dbReference type="GO" id="GO:0050661">
    <property type="term" value="F:NADP binding"/>
    <property type="evidence" value="ECO:0007669"/>
    <property type="project" value="UniProtKB-UniRule"/>
</dbReference>
<dbReference type="AlphaFoldDB" id="A0A0E3BGS7"/>
<evidence type="ECO:0000256" key="5">
    <source>
        <dbReference type="ARBA" id="ARBA00022617"/>
    </source>
</evidence>
<dbReference type="RefSeq" id="WP_034381749.1">
    <property type="nucleotide sequence ID" value="NZ_AWTN01000105.1"/>
</dbReference>
<evidence type="ECO:0000259" key="18">
    <source>
        <dbReference type="Pfam" id="PF03460"/>
    </source>
</evidence>
<evidence type="ECO:0000256" key="6">
    <source>
        <dbReference type="ARBA" id="ARBA00022630"/>
    </source>
</evidence>
<dbReference type="InterPro" id="IPR016156">
    <property type="entry name" value="FAD/NAD-linked_Rdtase_dimer_sf"/>
</dbReference>
<feature type="binding site" evidence="16">
    <location>
        <position position="690"/>
    </location>
    <ligand>
        <name>[4Fe-4S] cluster</name>
        <dbReference type="ChEBI" id="CHEBI:49883"/>
    </ligand>
</feature>
<dbReference type="GO" id="GO:0098809">
    <property type="term" value="F:nitrite reductase activity"/>
    <property type="evidence" value="ECO:0007669"/>
    <property type="project" value="InterPro"/>
</dbReference>
<keyword evidence="10" id="KW-0560">Oxidoreductase</keyword>
<dbReference type="GO" id="GO:0046872">
    <property type="term" value="F:metal ion binding"/>
    <property type="evidence" value="ECO:0007669"/>
    <property type="project" value="UniProtKB-KW"/>
</dbReference>
<evidence type="ECO:0000256" key="13">
    <source>
        <dbReference type="ARBA" id="ARBA00023063"/>
    </source>
</evidence>
<evidence type="ECO:0000256" key="16">
    <source>
        <dbReference type="PIRSR" id="PIRSR037149-1"/>
    </source>
</evidence>
<dbReference type="InterPro" id="IPR006066">
    <property type="entry name" value="NO2/SO3_Rdtase_FeS/sirohaem_BS"/>
</dbReference>
<evidence type="ECO:0000259" key="21">
    <source>
        <dbReference type="Pfam" id="PF18267"/>
    </source>
</evidence>
<dbReference type="InterPro" id="IPR041854">
    <property type="entry name" value="BFD-like_2Fe2S-bd_dom_sf"/>
</dbReference>
<dbReference type="InterPro" id="IPR036136">
    <property type="entry name" value="Nit/Sulf_reduc_fer-like_dom_sf"/>
</dbReference>
<evidence type="ECO:0000256" key="12">
    <source>
        <dbReference type="ARBA" id="ARBA00023014"/>
    </source>
</evidence>
<comment type="similarity">
    <text evidence="3">Belongs to the nitrite and sulfite reductase 4Fe-4S domain family.</text>
</comment>
<evidence type="ECO:0000256" key="11">
    <source>
        <dbReference type="ARBA" id="ARBA00023004"/>
    </source>
</evidence>
<keyword evidence="12 16" id="KW-0411">Iron-sulfur</keyword>
<accession>A0A0E3BGS7</accession>
<keyword evidence="5 16" id="KW-0349">Heme</keyword>
<comment type="cofactor">
    <cofactor evidence="16">
        <name>[4Fe-4S] cluster</name>
        <dbReference type="ChEBI" id="CHEBI:49883"/>
    </cofactor>
    <text evidence="16">Binds 1 [4Fe-4S] cluster per subunit.</text>
</comment>
<comment type="cofactor">
    <cofactor evidence="1 15">
        <name>FAD</name>
        <dbReference type="ChEBI" id="CHEBI:57692"/>
    </cofactor>
</comment>
<reference evidence="22 23" key="1">
    <citation type="submission" date="2013-09" db="EMBL/GenBank/DDBJ databases">
        <title>High correlation between genotypes and phenotypes of environmental bacteria Comamonas testosteroni strains.</title>
        <authorList>
            <person name="Liu L."/>
            <person name="Zhu W."/>
            <person name="Xia X."/>
            <person name="Xu B."/>
            <person name="Luo M."/>
            <person name="Wang G."/>
        </authorList>
    </citation>
    <scope>NUCLEOTIDE SEQUENCE [LARGE SCALE GENOMIC DNA]</scope>
    <source>
        <strain evidence="22 23">JL14</strain>
    </source>
</reference>
<dbReference type="Pfam" id="PF01077">
    <property type="entry name" value="NIR_SIR"/>
    <property type="match status" value="1"/>
</dbReference>
<dbReference type="InterPro" id="IPR045854">
    <property type="entry name" value="NO2/SO3_Rdtase_4Fe4S_sf"/>
</dbReference>
<protein>
    <submittedName>
        <fullName evidence="22">Nitrite reductase</fullName>
    </submittedName>
</protein>
<proteinExistence type="inferred from homology"/>
<dbReference type="InterPro" id="IPR041575">
    <property type="entry name" value="Rubredoxin_C"/>
</dbReference>
<dbReference type="InterPro" id="IPR012744">
    <property type="entry name" value="Nitri_red_NirB"/>
</dbReference>
<dbReference type="SUPFAM" id="SSF56014">
    <property type="entry name" value="Nitrite and sulphite reductase 4Fe-4S domain-like"/>
    <property type="match status" value="1"/>
</dbReference>
<feature type="binding site" evidence="16">
    <location>
        <position position="652"/>
    </location>
    <ligand>
        <name>[4Fe-4S] cluster</name>
        <dbReference type="ChEBI" id="CHEBI:49883"/>
    </ligand>
</feature>
<dbReference type="InterPro" id="IPR005117">
    <property type="entry name" value="NiRdtase/SiRdtase_haem-b_fer"/>
</dbReference>
<dbReference type="SUPFAM" id="SSF51905">
    <property type="entry name" value="FAD/NAD(P)-binding domain"/>
    <property type="match status" value="2"/>
</dbReference>